<feature type="transmembrane region" description="Helical" evidence="1">
    <location>
        <begin position="148"/>
        <end position="171"/>
    </location>
</feature>
<keyword evidence="1" id="KW-1133">Transmembrane helix</keyword>
<feature type="transmembrane region" description="Helical" evidence="1">
    <location>
        <begin position="117"/>
        <end position="136"/>
    </location>
</feature>
<feature type="domain" description="DUF2231" evidence="2">
    <location>
        <begin position="43"/>
        <end position="171"/>
    </location>
</feature>
<feature type="transmembrane region" description="Helical" evidence="1">
    <location>
        <begin position="79"/>
        <end position="97"/>
    </location>
</feature>
<evidence type="ECO:0000259" key="2">
    <source>
        <dbReference type="Pfam" id="PF09990"/>
    </source>
</evidence>
<keyword evidence="4" id="KW-1185">Reference proteome</keyword>
<evidence type="ECO:0000313" key="3">
    <source>
        <dbReference type="EMBL" id="MFA9480478.1"/>
    </source>
</evidence>
<comment type="caution">
    <text evidence="3">The sequence shown here is derived from an EMBL/GenBank/DDBJ whole genome shotgun (WGS) entry which is preliminary data.</text>
</comment>
<evidence type="ECO:0000313" key="4">
    <source>
        <dbReference type="Proteomes" id="UP001575105"/>
    </source>
</evidence>
<dbReference type="RefSeq" id="WP_425347398.1">
    <property type="nucleotide sequence ID" value="NZ_JBGUBD010000026.1"/>
</dbReference>
<protein>
    <submittedName>
        <fullName evidence="3">DUF2231 domain-containing protein</fullName>
    </submittedName>
</protein>
<name>A0ABV4UA47_9BACT</name>
<keyword evidence="1" id="KW-0472">Membrane</keyword>
<dbReference type="InterPro" id="IPR019251">
    <property type="entry name" value="DUF2231_TM"/>
</dbReference>
<dbReference type="EMBL" id="JBGUBD010000026">
    <property type="protein sequence ID" value="MFA9480478.1"/>
    <property type="molecule type" value="Genomic_DNA"/>
</dbReference>
<sequence>MARSQQFDWSGGHWRWLGVAALASCLPGCEADGSDWLNWLGRLHVQTVHFPIALLAAAALAEWLAWLTDRSQLASAGRYCLWLGAVGALVAGLLGWLNAGWQWQYDEAVAGLSAHRWLGTAVVGWFVVLAMLSELARRRNSGRWLWAYRFSLLVGVALVGTTAHMGGVIVYGSEYFAPPW</sequence>
<dbReference type="Pfam" id="PF09990">
    <property type="entry name" value="DUF2231"/>
    <property type="match status" value="1"/>
</dbReference>
<accession>A0ABV4UA47</accession>
<evidence type="ECO:0000256" key="1">
    <source>
        <dbReference type="SAM" id="Phobius"/>
    </source>
</evidence>
<proteinExistence type="predicted"/>
<gene>
    <name evidence="3" type="ORF">ACERK3_19600</name>
</gene>
<organism evidence="3 4">
    <name type="scientific">Natronomicrosphaera hydrolytica</name>
    <dbReference type="NCBI Taxonomy" id="3242702"/>
    <lineage>
        <taxon>Bacteria</taxon>
        <taxon>Pseudomonadati</taxon>
        <taxon>Planctomycetota</taxon>
        <taxon>Phycisphaerae</taxon>
        <taxon>Phycisphaerales</taxon>
        <taxon>Phycisphaeraceae</taxon>
        <taxon>Natronomicrosphaera</taxon>
    </lineage>
</organism>
<reference evidence="3 4" key="1">
    <citation type="submission" date="2024-08" db="EMBL/GenBank/DDBJ databases">
        <title>Whole-genome sequencing of halo(alkali)philic microorganisms from hypersaline lakes.</title>
        <authorList>
            <person name="Sorokin D.Y."/>
            <person name="Merkel A.Y."/>
            <person name="Messina E."/>
            <person name="Yakimov M."/>
        </authorList>
    </citation>
    <scope>NUCLEOTIDE SEQUENCE [LARGE SCALE GENOMIC DNA]</scope>
    <source>
        <strain evidence="3 4">AB-hyl4</strain>
    </source>
</reference>
<feature type="transmembrane region" description="Helical" evidence="1">
    <location>
        <begin position="47"/>
        <end position="67"/>
    </location>
</feature>
<dbReference type="Proteomes" id="UP001575105">
    <property type="component" value="Unassembled WGS sequence"/>
</dbReference>
<keyword evidence="1" id="KW-0812">Transmembrane</keyword>